<evidence type="ECO:0008006" key="4">
    <source>
        <dbReference type="Google" id="ProtNLM"/>
    </source>
</evidence>
<evidence type="ECO:0000313" key="2">
    <source>
        <dbReference type="EMBL" id="MFC0203278.1"/>
    </source>
</evidence>
<sequence length="90" mass="9205">MDDLDQMLARLRNAPLPAALATIDSAVMEELARIRAAPALRAGTFGAVAVIALVFGIAGSVVQTDRGAATTLSPFDARLALAPSTLLSGE</sequence>
<proteinExistence type="predicted"/>
<dbReference type="EMBL" id="JBHLWK010000006">
    <property type="protein sequence ID" value="MFC0203278.1"/>
    <property type="molecule type" value="Genomic_DNA"/>
</dbReference>
<evidence type="ECO:0000256" key="1">
    <source>
        <dbReference type="SAM" id="Phobius"/>
    </source>
</evidence>
<accession>A0ABV6CRB7</accession>
<keyword evidence="1" id="KW-0472">Membrane</keyword>
<organism evidence="2 3">
    <name type="scientific">Novosphingobium soli</name>
    <dbReference type="NCBI Taxonomy" id="574956"/>
    <lineage>
        <taxon>Bacteria</taxon>
        <taxon>Pseudomonadati</taxon>
        <taxon>Pseudomonadota</taxon>
        <taxon>Alphaproteobacteria</taxon>
        <taxon>Sphingomonadales</taxon>
        <taxon>Sphingomonadaceae</taxon>
        <taxon>Novosphingobium</taxon>
    </lineage>
</organism>
<dbReference type="RefSeq" id="WP_086485553.1">
    <property type="nucleotide sequence ID" value="NZ_JBHLWK010000006.1"/>
</dbReference>
<gene>
    <name evidence="2" type="ORF">ACFFJC_03230</name>
</gene>
<comment type="caution">
    <text evidence="2">The sequence shown here is derived from an EMBL/GenBank/DDBJ whole genome shotgun (WGS) entry which is preliminary data.</text>
</comment>
<evidence type="ECO:0000313" key="3">
    <source>
        <dbReference type="Proteomes" id="UP001589798"/>
    </source>
</evidence>
<reference evidence="2 3" key="1">
    <citation type="submission" date="2024-09" db="EMBL/GenBank/DDBJ databases">
        <authorList>
            <person name="Sun Q."/>
            <person name="Mori K."/>
        </authorList>
    </citation>
    <scope>NUCLEOTIDE SEQUENCE [LARGE SCALE GENOMIC DNA]</scope>
    <source>
        <strain evidence="2 3">CCM 7706</strain>
    </source>
</reference>
<dbReference type="Proteomes" id="UP001589798">
    <property type="component" value="Unassembled WGS sequence"/>
</dbReference>
<feature type="transmembrane region" description="Helical" evidence="1">
    <location>
        <begin position="42"/>
        <end position="62"/>
    </location>
</feature>
<protein>
    <recommendedName>
        <fullName evidence="4">Dihydroorotate dehydrogenase</fullName>
    </recommendedName>
</protein>
<keyword evidence="1" id="KW-0812">Transmembrane</keyword>
<name>A0ABV6CRB7_9SPHN</name>
<keyword evidence="3" id="KW-1185">Reference proteome</keyword>
<keyword evidence="1" id="KW-1133">Transmembrane helix</keyword>